<name>A0A0L8IDC3_OCTBM</name>
<proteinExistence type="predicted"/>
<evidence type="ECO:0000256" key="1">
    <source>
        <dbReference type="SAM" id="Phobius"/>
    </source>
</evidence>
<keyword evidence="1" id="KW-0812">Transmembrane</keyword>
<protein>
    <recommendedName>
        <fullName evidence="3">Transmembrane protein</fullName>
    </recommendedName>
</protein>
<keyword evidence="1" id="KW-1133">Transmembrane helix</keyword>
<dbReference type="EMBL" id="KQ416032">
    <property type="protein sequence ID" value="KOF99025.1"/>
    <property type="molecule type" value="Genomic_DNA"/>
</dbReference>
<evidence type="ECO:0008006" key="3">
    <source>
        <dbReference type="Google" id="ProtNLM"/>
    </source>
</evidence>
<keyword evidence="1" id="KW-0472">Membrane</keyword>
<gene>
    <name evidence="2" type="ORF">OCBIM_22020696mg</name>
</gene>
<sequence length="123" mass="14788">MFADYNNQQNVFKIFKQITFLIIANIYFALFTLCFSFFFPYICLQRLTSLPKPRVTLKFQIFIPLPPRQCIKQDDVLGPYSFQYFYSTFSICNKKLLSLYIINLLHKTFSKTNFINFWIFIVI</sequence>
<accession>A0A0L8IDC3</accession>
<organism evidence="2">
    <name type="scientific">Octopus bimaculoides</name>
    <name type="common">California two-spotted octopus</name>
    <dbReference type="NCBI Taxonomy" id="37653"/>
    <lineage>
        <taxon>Eukaryota</taxon>
        <taxon>Metazoa</taxon>
        <taxon>Spiralia</taxon>
        <taxon>Lophotrochozoa</taxon>
        <taxon>Mollusca</taxon>
        <taxon>Cephalopoda</taxon>
        <taxon>Coleoidea</taxon>
        <taxon>Octopodiformes</taxon>
        <taxon>Octopoda</taxon>
        <taxon>Incirrata</taxon>
        <taxon>Octopodidae</taxon>
        <taxon>Octopus</taxon>
    </lineage>
</organism>
<dbReference type="AlphaFoldDB" id="A0A0L8IDC3"/>
<evidence type="ECO:0000313" key="2">
    <source>
        <dbReference type="EMBL" id="KOF99025.1"/>
    </source>
</evidence>
<reference evidence="2" key="1">
    <citation type="submission" date="2015-07" db="EMBL/GenBank/DDBJ databases">
        <title>MeaNS - Measles Nucleotide Surveillance Program.</title>
        <authorList>
            <person name="Tran T."/>
            <person name="Druce J."/>
        </authorList>
    </citation>
    <scope>NUCLEOTIDE SEQUENCE</scope>
    <source>
        <strain evidence="2">UCB-OBI-ISO-001</strain>
        <tissue evidence="2">Gonad</tissue>
    </source>
</reference>
<feature type="transmembrane region" description="Helical" evidence="1">
    <location>
        <begin position="20"/>
        <end position="44"/>
    </location>
</feature>